<reference evidence="3" key="1">
    <citation type="submission" date="2025-08" db="UniProtKB">
        <authorList>
            <consortium name="RefSeq"/>
        </authorList>
    </citation>
    <scope>IDENTIFICATION</scope>
</reference>
<evidence type="ECO:0000256" key="1">
    <source>
        <dbReference type="SAM" id="SignalP"/>
    </source>
</evidence>
<dbReference type="Proteomes" id="UP000694888">
    <property type="component" value="Unplaced"/>
</dbReference>
<dbReference type="GeneID" id="101852073"/>
<evidence type="ECO:0000313" key="3">
    <source>
        <dbReference type="RefSeq" id="XP_012945990.1"/>
    </source>
</evidence>
<sequence>MLKTVLCVSAFVLIGVSAKVGEVCTDVSTCDDGECCQIRVNSVWRAKNGTCQKIVKAGETCDNQAQWRGEMCACEKGFLCYSKPLGNAKTAVCEKPRPVQSTPLPVQRQPFPVQRPFPVQGLPPHPPPPMWFWF</sequence>
<dbReference type="RefSeq" id="XP_012945990.1">
    <property type="nucleotide sequence ID" value="XM_013090536.2"/>
</dbReference>
<accession>A0ABM1AE77</accession>
<organism evidence="2 3">
    <name type="scientific">Aplysia californica</name>
    <name type="common">California sea hare</name>
    <dbReference type="NCBI Taxonomy" id="6500"/>
    <lineage>
        <taxon>Eukaryota</taxon>
        <taxon>Metazoa</taxon>
        <taxon>Spiralia</taxon>
        <taxon>Lophotrochozoa</taxon>
        <taxon>Mollusca</taxon>
        <taxon>Gastropoda</taxon>
        <taxon>Heterobranchia</taxon>
        <taxon>Euthyneura</taxon>
        <taxon>Tectipleura</taxon>
        <taxon>Aplysiida</taxon>
        <taxon>Aplysioidea</taxon>
        <taxon>Aplysiidae</taxon>
        <taxon>Aplysia</taxon>
    </lineage>
</organism>
<name>A0ABM1AE77_APLCA</name>
<protein>
    <submittedName>
        <fullName evidence="3">Uncharacterized protein LOC101852073</fullName>
    </submittedName>
</protein>
<evidence type="ECO:0000313" key="2">
    <source>
        <dbReference type="Proteomes" id="UP000694888"/>
    </source>
</evidence>
<gene>
    <name evidence="3" type="primary">LOC101852073</name>
</gene>
<dbReference type="Gene3D" id="2.10.80.10">
    <property type="entry name" value="Lipase, subunit A"/>
    <property type="match status" value="1"/>
</dbReference>
<keyword evidence="1" id="KW-0732">Signal</keyword>
<feature type="chain" id="PRO_5046258009" evidence="1">
    <location>
        <begin position="19"/>
        <end position="134"/>
    </location>
</feature>
<feature type="signal peptide" evidence="1">
    <location>
        <begin position="1"/>
        <end position="18"/>
    </location>
</feature>
<proteinExistence type="predicted"/>
<keyword evidence="2" id="KW-1185">Reference proteome</keyword>